<organism evidence="11 12">
    <name type="scientific">Puniceibacterium antarcticum</name>
    <dbReference type="NCBI Taxonomy" id="1206336"/>
    <lineage>
        <taxon>Bacteria</taxon>
        <taxon>Pseudomonadati</taxon>
        <taxon>Pseudomonadota</taxon>
        <taxon>Alphaproteobacteria</taxon>
        <taxon>Rhodobacterales</taxon>
        <taxon>Paracoccaceae</taxon>
        <taxon>Puniceibacterium</taxon>
    </lineage>
</organism>
<feature type="domain" description="Tripartite ATP-independent periplasmic transporters DctQ component" evidence="10">
    <location>
        <begin position="36"/>
        <end position="163"/>
    </location>
</feature>
<dbReference type="Proteomes" id="UP000231259">
    <property type="component" value="Unassembled WGS sequence"/>
</dbReference>
<feature type="transmembrane region" description="Helical" evidence="9">
    <location>
        <begin position="138"/>
        <end position="156"/>
    </location>
</feature>
<dbReference type="OrthoDB" id="7159137at2"/>
<comment type="caution">
    <text evidence="11">The sequence shown here is derived from an EMBL/GenBank/DDBJ whole genome shotgun (WGS) entry which is preliminary data.</text>
</comment>
<keyword evidence="5 9" id="KW-0812">Transmembrane</keyword>
<evidence type="ECO:0000256" key="5">
    <source>
        <dbReference type="ARBA" id="ARBA00022692"/>
    </source>
</evidence>
<dbReference type="PANTHER" id="PTHR35011">
    <property type="entry name" value="2,3-DIKETO-L-GULONATE TRAP TRANSPORTER SMALL PERMEASE PROTEIN YIAM"/>
    <property type="match status" value="1"/>
</dbReference>
<evidence type="ECO:0000256" key="2">
    <source>
        <dbReference type="ARBA" id="ARBA00022448"/>
    </source>
</evidence>
<reference evidence="11 12" key="1">
    <citation type="submission" date="2013-09" db="EMBL/GenBank/DDBJ databases">
        <title>Genome sequencing of Phaeobacter antarcticus sp. nov. SM1211.</title>
        <authorList>
            <person name="Zhang X.-Y."/>
            <person name="Liu C."/>
            <person name="Chen X.-L."/>
            <person name="Xie B.-B."/>
            <person name="Qin Q.-L."/>
            <person name="Rong J.-C."/>
            <person name="Zhang Y.-Z."/>
        </authorList>
    </citation>
    <scope>NUCLEOTIDE SEQUENCE [LARGE SCALE GENOMIC DNA]</scope>
    <source>
        <strain evidence="11 12">SM1211</strain>
    </source>
</reference>
<comment type="function">
    <text evidence="9">Part of the tripartite ATP-independent periplasmic (TRAP) transport system.</text>
</comment>
<dbReference type="InterPro" id="IPR007387">
    <property type="entry name" value="TRAP_DctQ"/>
</dbReference>
<feature type="transmembrane region" description="Helical" evidence="9">
    <location>
        <begin position="59"/>
        <end position="77"/>
    </location>
</feature>
<gene>
    <name evidence="11" type="ORF">P775_21615</name>
</gene>
<evidence type="ECO:0000313" key="11">
    <source>
        <dbReference type="EMBL" id="PIL18022.1"/>
    </source>
</evidence>
<dbReference type="InterPro" id="IPR055348">
    <property type="entry name" value="DctQ"/>
</dbReference>
<keyword evidence="12" id="KW-1185">Reference proteome</keyword>
<evidence type="ECO:0000256" key="1">
    <source>
        <dbReference type="ARBA" id="ARBA00004429"/>
    </source>
</evidence>
<protein>
    <recommendedName>
        <fullName evidence="9">TRAP transporter small permease protein</fullName>
    </recommendedName>
</protein>
<name>A0A2G8R922_9RHOB</name>
<keyword evidence="4 9" id="KW-0997">Cell inner membrane</keyword>
<feature type="transmembrane region" description="Helical" evidence="9">
    <location>
        <begin position="23"/>
        <end position="47"/>
    </location>
</feature>
<evidence type="ECO:0000256" key="7">
    <source>
        <dbReference type="ARBA" id="ARBA00023136"/>
    </source>
</evidence>
<keyword evidence="2 9" id="KW-0813">Transport</keyword>
<evidence type="ECO:0000256" key="9">
    <source>
        <dbReference type="RuleBase" id="RU369079"/>
    </source>
</evidence>
<dbReference type="AlphaFoldDB" id="A0A2G8R922"/>
<dbReference type="GO" id="GO:0015740">
    <property type="term" value="P:C4-dicarboxylate transport"/>
    <property type="evidence" value="ECO:0007669"/>
    <property type="project" value="TreeGrafter"/>
</dbReference>
<sequence length="188" mass="20819">MTDPALSDADPILVRMIRSVSELCGVIAALMILASVFITCQMIFVRLILKSSTFWQTEAVIYLVIAATLLGLCYVQRLRGHVGVDLVPGLMPAGARRILALFVLALTLLMAGVMIYYGFDTFHLAWSRNWKSESVWAFPLWIPYMTVPLGFALFFLQLSADLYMTVIGRDNPLAASMVPDVLPQKGDS</sequence>
<evidence type="ECO:0000256" key="3">
    <source>
        <dbReference type="ARBA" id="ARBA00022475"/>
    </source>
</evidence>
<evidence type="ECO:0000256" key="4">
    <source>
        <dbReference type="ARBA" id="ARBA00022519"/>
    </source>
</evidence>
<comment type="subcellular location">
    <subcellularLocation>
        <location evidence="1 9">Cell inner membrane</location>
        <topology evidence="1 9">Multi-pass membrane protein</topology>
    </subcellularLocation>
</comment>
<evidence type="ECO:0000256" key="8">
    <source>
        <dbReference type="ARBA" id="ARBA00038436"/>
    </source>
</evidence>
<dbReference type="RefSeq" id="WP_099912772.1">
    <property type="nucleotide sequence ID" value="NZ_AWWI01000141.1"/>
</dbReference>
<feature type="transmembrane region" description="Helical" evidence="9">
    <location>
        <begin position="98"/>
        <end position="118"/>
    </location>
</feature>
<dbReference type="GO" id="GO:0005886">
    <property type="term" value="C:plasma membrane"/>
    <property type="evidence" value="ECO:0007669"/>
    <property type="project" value="UniProtKB-SubCell"/>
</dbReference>
<evidence type="ECO:0000313" key="12">
    <source>
        <dbReference type="Proteomes" id="UP000231259"/>
    </source>
</evidence>
<evidence type="ECO:0000259" key="10">
    <source>
        <dbReference type="Pfam" id="PF04290"/>
    </source>
</evidence>
<accession>A0A2G8R922</accession>
<dbReference type="EMBL" id="AWWI01000141">
    <property type="protein sequence ID" value="PIL18022.1"/>
    <property type="molecule type" value="Genomic_DNA"/>
</dbReference>
<evidence type="ECO:0000256" key="6">
    <source>
        <dbReference type="ARBA" id="ARBA00022989"/>
    </source>
</evidence>
<keyword evidence="7 9" id="KW-0472">Membrane</keyword>
<comment type="similarity">
    <text evidence="8 9">Belongs to the TRAP transporter small permease family.</text>
</comment>
<comment type="subunit">
    <text evidence="9">The complex comprises the extracytoplasmic solute receptor protein and the two transmembrane proteins.</text>
</comment>
<keyword evidence="6 9" id="KW-1133">Transmembrane helix</keyword>
<dbReference type="GO" id="GO:0022857">
    <property type="term" value="F:transmembrane transporter activity"/>
    <property type="evidence" value="ECO:0007669"/>
    <property type="project" value="UniProtKB-UniRule"/>
</dbReference>
<dbReference type="Pfam" id="PF04290">
    <property type="entry name" value="DctQ"/>
    <property type="match status" value="1"/>
</dbReference>
<keyword evidence="3" id="KW-1003">Cell membrane</keyword>
<proteinExistence type="inferred from homology"/>
<dbReference type="PANTHER" id="PTHR35011:SF10">
    <property type="entry name" value="TRAP TRANSPORTER SMALL PERMEASE PROTEIN"/>
    <property type="match status" value="1"/>
</dbReference>